<protein>
    <recommendedName>
        <fullName evidence="2">C2H2-type domain-containing protein</fullName>
    </recommendedName>
</protein>
<feature type="compositionally biased region" description="Basic residues" evidence="1">
    <location>
        <begin position="92"/>
        <end position="102"/>
    </location>
</feature>
<evidence type="ECO:0000313" key="3">
    <source>
        <dbReference type="EMBL" id="CAF0776328.1"/>
    </source>
</evidence>
<reference evidence="4" key="1">
    <citation type="submission" date="2021-02" db="EMBL/GenBank/DDBJ databases">
        <authorList>
            <person name="Nowell W R."/>
        </authorList>
    </citation>
    <scope>NUCLEOTIDE SEQUENCE</scope>
</reference>
<feature type="region of interest" description="Disordered" evidence="1">
    <location>
        <begin position="222"/>
        <end position="243"/>
    </location>
</feature>
<dbReference type="PROSITE" id="PS00028">
    <property type="entry name" value="ZINC_FINGER_C2H2_1"/>
    <property type="match status" value="1"/>
</dbReference>
<dbReference type="InterPro" id="IPR013087">
    <property type="entry name" value="Znf_C2H2_type"/>
</dbReference>
<evidence type="ECO:0000313" key="4">
    <source>
        <dbReference type="EMBL" id="CAF0907302.1"/>
    </source>
</evidence>
<keyword evidence="5" id="KW-1185">Reference proteome</keyword>
<evidence type="ECO:0000256" key="1">
    <source>
        <dbReference type="SAM" id="MobiDB-lite"/>
    </source>
</evidence>
<sequence length="1006" mass="113376">MAHKSPRYCLYREFVDAFMKGHPEMTRCTSHHSAQTEWNEIKKDEELVRKKITDYLDVWNKAGATTTTNTTTTTTAAAATAKKSGQTNGKKGPTKKSTRKRTHSTEDEDPNYDPNVVESETPTFTKRANKQPTEEMDDETLAKEKPWIARSNAKAAKKKAQAKAQAEKEESEKIKTPAQESVLKDLKEISERIANLIQVKSMGLLTAENQKTLKKLIEQKKQRTTDLKRLQSKQRASTRYRERKKRRVEQLCASNPEVAAELSKIFRPTTMRMQIEEDCPDLLQIIAEIARVGGASDNKGKACVSLDDLKDKIKERGYEIRKSSLYYRLMPNRALSHDGKKHVVTVPIRLRKLQGIALPPPHEDCHFTAAALRHIKDLAGIFGNDCVFYLTQDTKSKVSIGRPSAKGQAPLIMHMDYEISSAEPQATSTMTNHQLKPCVYAASLIDEAGLISCVGPTYVSIRSAKHDRITHETHAIDFDRLVQMKEFEKFARDHLGRVKPIVVINVDNCGSENNTRYPKVLSTAIDKFKKHNLDALIMTTQAPGQALFNVVERRLSPMSHDLAGLIFPHDHFGTHLNDTGVTEHAELEKTNFKMAGDVLAEVWSMNVLDEHPVVAEYINPSPLVDEQLKMADSTLTLDSIIDRVCAEEDEEAPLDQRVSQTRPTTTIPTTEIKTEYDIDEYWCATHVLQTQYTIQIIRCNNPSCCTPWRSNYIQVFPHRFLPPPVPFNRSSRGVKMAEIESSSAALNSISPFYGNLFQRIQFHGIVINRTHNDLLPFDACCPSLQTSLPARVCSICKQYIPSSIRLRNHYKIHEQQYASNFLDYNNNKEEDCLDDSDFNDPYEMSMIQIKPTQTSVCLFTDMIEWLRSDFEDDPIVDTKAKSIAATASASIRKDKQMAAAQATMATTMTTTTTATTTIQEEKCMAMTTRSKTVIKEQVTTISDSTQMSTTTSITTETKCLGDTQTENGSMLDAMEQLGMVDDTASSIERVPSQQSWDDLDDLIDKI</sequence>
<feature type="region of interest" description="Disordered" evidence="1">
    <location>
        <begin position="73"/>
        <end position="173"/>
    </location>
</feature>
<accession>A0A814A5S3</accession>
<feature type="compositionally biased region" description="Basic residues" evidence="1">
    <location>
        <begin position="230"/>
        <end position="243"/>
    </location>
</feature>
<dbReference type="Proteomes" id="UP000663877">
    <property type="component" value="Unassembled WGS sequence"/>
</dbReference>
<dbReference type="PANTHER" id="PTHR46954">
    <property type="entry name" value="C2H2-TYPE DOMAIN-CONTAINING PROTEIN"/>
    <property type="match status" value="1"/>
</dbReference>
<gene>
    <name evidence="3" type="ORF">BJG266_LOCUS3863</name>
    <name evidence="4" type="ORF">QVE165_LOCUS9808</name>
</gene>
<feature type="domain" description="C2H2-type" evidence="2">
    <location>
        <begin position="793"/>
        <end position="813"/>
    </location>
</feature>
<name>A0A814A5S3_9BILA</name>
<dbReference type="EMBL" id="CAJNOI010000009">
    <property type="protein sequence ID" value="CAF0776328.1"/>
    <property type="molecule type" value="Genomic_DNA"/>
</dbReference>
<dbReference type="PANTHER" id="PTHR46954:SF1">
    <property type="entry name" value="C2H2-TYPE DOMAIN-CONTAINING PROTEIN"/>
    <property type="match status" value="1"/>
</dbReference>
<organism evidence="4 5">
    <name type="scientific">Adineta steineri</name>
    <dbReference type="NCBI Taxonomy" id="433720"/>
    <lineage>
        <taxon>Eukaryota</taxon>
        <taxon>Metazoa</taxon>
        <taxon>Spiralia</taxon>
        <taxon>Gnathifera</taxon>
        <taxon>Rotifera</taxon>
        <taxon>Eurotatoria</taxon>
        <taxon>Bdelloidea</taxon>
        <taxon>Adinetida</taxon>
        <taxon>Adinetidae</taxon>
        <taxon>Adineta</taxon>
    </lineage>
</organism>
<dbReference type="Proteomes" id="UP000663832">
    <property type="component" value="Unassembled WGS sequence"/>
</dbReference>
<dbReference type="AlphaFoldDB" id="A0A814A5S3"/>
<dbReference type="EMBL" id="CAJNOM010000045">
    <property type="protein sequence ID" value="CAF0907302.1"/>
    <property type="molecule type" value="Genomic_DNA"/>
</dbReference>
<proteinExistence type="predicted"/>
<evidence type="ECO:0000313" key="5">
    <source>
        <dbReference type="Proteomes" id="UP000663832"/>
    </source>
</evidence>
<evidence type="ECO:0000259" key="2">
    <source>
        <dbReference type="PROSITE" id="PS00028"/>
    </source>
</evidence>
<dbReference type="OrthoDB" id="10003658at2759"/>
<comment type="caution">
    <text evidence="4">The sequence shown here is derived from an EMBL/GenBank/DDBJ whole genome shotgun (WGS) entry which is preliminary data.</text>
</comment>